<reference evidence="2" key="1">
    <citation type="journal article" date="2011" name="PLoS Biol.">
        <title>Gene gain and loss during evolution of obligate parasitism in the white rust pathogen of Arabidopsis thaliana.</title>
        <authorList>
            <person name="Kemen E."/>
            <person name="Gardiner A."/>
            <person name="Schultz-Larsen T."/>
            <person name="Kemen A.C."/>
            <person name="Balmuth A.L."/>
            <person name="Robert-Seilaniantz A."/>
            <person name="Bailey K."/>
            <person name="Holub E."/>
            <person name="Studholme D.J."/>
            <person name="Maclean D."/>
            <person name="Jones J.D."/>
        </authorList>
    </citation>
    <scope>NUCLEOTIDE SEQUENCE</scope>
</reference>
<name>F0WZY4_9STRA</name>
<evidence type="ECO:0000313" key="2">
    <source>
        <dbReference type="EMBL" id="CCA27065.1"/>
    </source>
</evidence>
<accession>F0WZY4</accession>
<organism evidence="2">
    <name type="scientific">Albugo laibachii Nc14</name>
    <dbReference type="NCBI Taxonomy" id="890382"/>
    <lineage>
        <taxon>Eukaryota</taxon>
        <taxon>Sar</taxon>
        <taxon>Stramenopiles</taxon>
        <taxon>Oomycota</taxon>
        <taxon>Peronosporomycetes</taxon>
        <taxon>Albuginales</taxon>
        <taxon>Albuginaceae</taxon>
        <taxon>Albugo</taxon>
    </lineage>
</organism>
<gene>
    <name evidence="2" type="primary">AlNc14C451G11727</name>
    <name evidence="2" type="ORF">ALNC14_132090</name>
</gene>
<keyword evidence="1" id="KW-1133">Transmembrane helix</keyword>
<dbReference type="HOGENOM" id="CLU_2872300_0_0_1"/>
<dbReference type="EMBL" id="FR824494">
    <property type="protein sequence ID" value="CCA27065.1"/>
    <property type="molecule type" value="Genomic_DNA"/>
</dbReference>
<keyword evidence="1" id="KW-0812">Transmembrane</keyword>
<evidence type="ECO:0000256" key="1">
    <source>
        <dbReference type="SAM" id="Phobius"/>
    </source>
</evidence>
<proteinExistence type="predicted"/>
<dbReference type="AlphaFoldDB" id="F0WZY4"/>
<protein>
    <submittedName>
        <fullName evidence="2">AlNc14C451G11727 protein</fullName>
    </submittedName>
</protein>
<sequence length="64" mass="7132">MPKNPSPQRDSVSIDDANRAVWAKFFLFTGFMIVLPLGTFFLIKGIARGTSTLTILPSLHLNRL</sequence>
<reference evidence="2" key="2">
    <citation type="submission" date="2011-02" db="EMBL/GenBank/DDBJ databases">
        <authorList>
            <person name="MacLean D."/>
        </authorList>
    </citation>
    <scope>NUCLEOTIDE SEQUENCE</scope>
</reference>
<keyword evidence="1" id="KW-0472">Membrane</keyword>
<feature type="transmembrane region" description="Helical" evidence="1">
    <location>
        <begin position="20"/>
        <end position="43"/>
    </location>
</feature>